<protein>
    <submittedName>
        <fullName evidence="4">Family finger-like protein</fullName>
    </submittedName>
</protein>
<feature type="transmembrane region" description="Helical" evidence="2">
    <location>
        <begin position="167"/>
        <end position="188"/>
    </location>
</feature>
<sequence>MLTRCDQCGTWFRIRSEHLEVAQGMVRCGRCGSLFNALTTLITDPDAARESERTIQGDPVRKDTQEGPVPLPQNNRDQVDLREETRDAIRPADCQPSSGAGDPEDWSHALEIAPDAVIGEESMQPGMETTSVADRSAEVEPAGARKDRLDEAYPADFTPPPRHRLRWLWTAGSGLAALVIVIEITAIAHHQATQRLMRTFAQRPLVSAQSGHARIRPTQISVLSAEVRKMRRGSHGLRIEGTLLNLSAHRTGLPELLVRFTNLNGDIVAEGLFGPGSYLTPPESHPVMPAHAGVAFRLRVMDPGKQAVGFSIRTCRTSPRHRVLCSMAG</sequence>
<feature type="region of interest" description="Disordered" evidence="1">
    <location>
        <begin position="47"/>
        <end position="80"/>
    </location>
</feature>
<comment type="caution">
    <text evidence="4">The sequence shown here is derived from an EMBL/GenBank/DDBJ whole genome shotgun (WGS) entry which is preliminary data.</text>
</comment>
<dbReference type="Pfam" id="PF11906">
    <property type="entry name" value="DUF3426"/>
    <property type="match status" value="1"/>
</dbReference>
<feature type="domain" description="Zinc finger/thioredoxin putative" evidence="3">
    <location>
        <begin position="1"/>
        <end position="37"/>
    </location>
</feature>
<accession>T1D2D6</accession>
<evidence type="ECO:0000313" key="4">
    <source>
        <dbReference type="EMBL" id="EQD76590.1"/>
    </source>
</evidence>
<reference evidence="4" key="1">
    <citation type="submission" date="2013-08" db="EMBL/GenBank/DDBJ databases">
        <authorList>
            <person name="Mendez C."/>
            <person name="Richter M."/>
            <person name="Ferrer M."/>
            <person name="Sanchez J."/>
        </authorList>
    </citation>
    <scope>NUCLEOTIDE SEQUENCE</scope>
</reference>
<dbReference type="Pfam" id="PF13719">
    <property type="entry name" value="Zn_ribbon_5"/>
    <property type="match status" value="1"/>
</dbReference>
<proteinExistence type="predicted"/>
<dbReference type="AlphaFoldDB" id="T1D2D6"/>
<evidence type="ECO:0000259" key="3">
    <source>
        <dbReference type="Pfam" id="PF13719"/>
    </source>
</evidence>
<dbReference type="InterPro" id="IPR011723">
    <property type="entry name" value="Znf/thioredoxin_put"/>
</dbReference>
<keyword evidence="2" id="KW-1133">Transmembrane helix</keyword>
<evidence type="ECO:0000256" key="1">
    <source>
        <dbReference type="SAM" id="MobiDB-lite"/>
    </source>
</evidence>
<gene>
    <name evidence="4" type="ORF">B1B_01584</name>
</gene>
<dbReference type="NCBIfam" id="TIGR02098">
    <property type="entry name" value="MJ0042_CXXC"/>
    <property type="match status" value="1"/>
</dbReference>
<name>T1D2D6_9ZZZZ</name>
<feature type="compositionally biased region" description="Basic and acidic residues" evidence="1">
    <location>
        <begin position="47"/>
        <end position="65"/>
    </location>
</feature>
<evidence type="ECO:0000256" key="2">
    <source>
        <dbReference type="SAM" id="Phobius"/>
    </source>
</evidence>
<dbReference type="EMBL" id="AUZY01001023">
    <property type="protein sequence ID" value="EQD76590.1"/>
    <property type="molecule type" value="Genomic_DNA"/>
</dbReference>
<keyword evidence="2" id="KW-0812">Transmembrane</keyword>
<reference evidence="4" key="2">
    <citation type="journal article" date="2014" name="ISME J.">
        <title>Microbial stratification in low pH oxic and suboxic macroscopic growths along an acid mine drainage.</title>
        <authorList>
            <person name="Mendez-Garcia C."/>
            <person name="Mesa V."/>
            <person name="Sprenger R.R."/>
            <person name="Richter M."/>
            <person name="Diez M.S."/>
            <person name="Solano J."/>
            <person name="Bargiela R."/>
            <person name="Golyshina O.V."/>
            <person name="Manteca A."/>
            <person name="Ramos J.L."/>
            <person name="Gallego J.R."/>
            <person name="Llorente I."/>
            <person name="Martins Dos Santos V.A."/>
            <person name="Jensen O.N."/>
            <person name="Pelaez A.I."/>
            <person name="Sanchez J."/>
            <person name="Ferrer M."/>
        </authorList>
    </citation>
    <scope>NUCLEOTIDE SEQUENCE</scope>
</reference>
<keyword evidence="2" id="KW-0472">Membrane</keyword>
<organism evidence="4">
    <name type="scientific">mine drainage metagenome</name>
    <dbReference type="NCBI Taxonomy" id="410659"/>
    <lineage>
        <taxon>unclassified sequences</taxon>
        <taxon>metagenomes</taxon>
        <taxon>ecological metagenomes</taxon>
    </lineage>
</organism>
<dbReference type="InterPro" id="IPR021834">
    <property type="entry name" value="DUF3426"/>
</dbReference>